<dbReference type="InterPro" id="IPR003719">
    <property type="entry name" value="Phenazine_PhzF-like"/>
</dbReference>
<evidence type="ECO:0000256" key="3">
    <source>
        <dbReference type="PIRSR" id="PIRSR016184-1"/>
    </source>
</evidence>
<dbReference type="GO" id="GO:0016853">
    <property type="term" value="F:isomerase activity"/>
    <property type="evidence" value="ECO:0007669"/>
    <property type="project" value="UniProtKB-KW"/>
</dbReference>
<dbReference type="NCBIfam" id="TIGR00654">
    <property type="entry name" value="PhzF_family"/>
    <property type="match status" value="1"/>
</dbReference>
<dbReference type="PIRSF" id="PIRSF016184">
    <property type="entry name" value="PhzC_PhzF"/>
    <property type="match status" value="1"/>
</dbReference>
<evidence type="ECO:0000256" key="1">
    <source>
        <dbReference type="ARBA" id="ARBA00008270"/>
    </source>
</evidence>
<dbReference type="GO" id="GO:0005737">
    <property type="term" value="C:cytoplasm"/>
    <property type="evidence" value="ECO:0007669"/>
    <property type="project" value="TreeGrafter"/>
</dbReference>
<dbReference type="EMBL" id="UGHR01000001">
    <property type="protein sequence ID" value="STQ90276.1"/>
    <property type="molecule type" value="Genomic_DNA"/>
</dbReference>
<evidence type="ECO:0000313" key="5">
    <source>
        <dbReference type="EMBL" id="TCU86944.1"/>
    </source>
</evidence>
<dbReference type="AlphaFoldDB" id="A0A377Q4T9"/>
<dbReference type="OrthoDB" id="9788221at2"/>
<dbReference type="EC" id="5.1.-.-" evidence="4"/>
<proteinExistence type="inferred from homology"/>
<name>A0A377Q4T9_9NEIS</name>
<evidence type="ECO:0000256" key="2">
    <source>
        <dbReference type="ARBA" id="ARBA00023235"/>
    </source>
</evidence>
<dbReference type="Pfam" id="PF02567">
    <property type="entry name" value="PhzC-PhzF"/>
    <property type="match status" value="1"/>
</dbReference>
<evidence type="ECO:0000313" key="7">
    <source>
        <dbReference type="Proteomes" id="UP000295794"/>
    </source>
</evidence>
<reference evidence="5 7" key="2">
    <citation type="submission" date="2019-03" db="EMBL/GenBank/DDBJ databases">
        <title>Genomic Encyclopedia of Type Strains, Phase IV (KMG-IV): sequencing the most valuable type-strain genomes for metagenomic binning, comparative biology and taxonomic classification.</title>
        <authorList>
            <person name="Goeker M."/>
        </authorList>
    </citation>
    <scope>NUCLEOTIDE SEQUENCE [LARGE SCALE GENOMIC DNA]</scope>
    <source>
        <strain evidence="5 7">DSM 3764</strain>
    </source>
</reference>
<comment type="similarity">
    <text evidence="1">Belongs to the PhzF family.</text>
</comment>
<accession>A0A377Q4T9</accession>
<organism evidence="4 6">
    <name type="scientific">Iodobacter fluviatilis</name>
    <dbReference type="NCBI Taxonomy" id="537"/>
    <lineage>
        <taxon>Bacteria</taxon>
        <taxon>Pseudomonadati</taxon>
        <taxon>Pseudomonadota</taxon>
        <taxon>Betaproteobacteria</taxon>
        <taxon>Neisseriales</taxon>
        <taxon>Chitinibacteraceae</taxon>
        <taxon>Iodobacter</taxon>
    </lineage>
</organism>
<dbReference type="Gene3D" id="3.10.310.10">
    <property type="entry name" value="Diaminopimelate Epimerase, Chain A, domain 1"/>
    <property type="match status" value="2"/>
</dbReference>
<keyword evidence="7" id="KW-1185">Reference proteome</keyword>
<protein>
    <submittedName>
        <fullName evidence="5">PhzF family phenazine biosynthesis protein</fullName>
    </submittedName>
    <submittedName>
        <fullName evidence="4">Uncharacterized isomerase yddE</fullName>
        <ecNumber evidence="4">5.1.-.-</ecNumber>
    </submittedName>
</protein>
<feature type="active site" evidence="3">
    <location>
        <position position="46"/>
    </location>
</feature>
<dbReference type="PANTHER" id="PTHR13774:SF17">
    <property type="entry name" value="PHENAZINE BIOSYNTHESIS-LIKE DOMAIN-CONTAINING PROTEIN"/>
    <property type="match status" value="1"/>
</dbReference>
<reference evidence="4 6" key="1">
    <citation type="submission" date="2018-06" db="EMBL/GenBank/DDBJ databases">
        <authorList>
            <consortium name="Pathogen Informatics"/>
            <person name="Doyle S."/>
        </authorList>
    </citation>
    <scope>NUCLEOTIDE SEQUENCE [LARGE SCALE GENOMIC DNA]</scope>
    <source>
        <strain evidence="4 6">NCTC11159</strain>
    </source>
</reference>
<keyword evidence="2 4" id="KW-0413">Isomerase</keyword>
<dbReference type="EMBL" id="SMBT01000005">
    <property type="protein sequence ID" value="TCU86944.1"/>
    <property type="molecule type" value="Genomic_DNA"/>
</dbReference>
<evidence type="ECO:0000313" key="6">
    <source>
        <dbReference type="Proteomes" id="UP000255108"/>
    </source>
</evidence>
<gene>
    <name evidence="4" type="primary">yddE</name>
    <name evidence="5" type="ORF">EV682_10569</name>
    <name evidence="4" type="ORF">NCTC11159_01340</name>
</gene>
<dbReference type="PANTHER" id="PTHR13774">
    <property type="entry name" value="PHENAZINE BIOSYNTHESIS PROTEIN"/>
    <property type="match status" value="1"/>
</dbReference>
<evidence type="ECO:0000313" key="4">
    <source>
        <dbReference type="EMBL" id="STQ90276.1"/>
    </source>
</evidence>
<sequence length="261" mass="29140">MQIRYFHVDSFTNEIFHGNPAGVCILPKWLPDKIMCQIARENALPETAFVVKENETYHIKWFTPDIEMDLCGHATLAAAFVVNKFIDSINTIIFQSISGELKAVIDNDLISLSFPKRTPIAASAPDILLKSVNIKPAEIYKSRDYIFIYDSEKQIRDIKVDLDVFNQINLDPGGLCVTAKGDNSDFVSRYFTPQSTILEDPVTGSSHCSLIPLWSNKMGKNELIAMQLSERGGKLICKKEADHVVIAGNAVIYKEGVINLS</sequence>
<dbReference type="Proteomes" id="UP000255108">
    <property type="component" value="Unassembled WGS sequence"/>
</dbReference>
<dbReference type="SUPFAM" id="SSF54506">
    <property type="entry name" value="Diaminopimelate epimerase-like"/>
    <property type="match status" value="1"/>
</dbReference>
<dbReference type="Proteomes" id="UP000295794">
    <property type="component" value="Unassembled WGS sequence"/>
</dbReference>